<evidence type="ECO:0008006" key="2">
    <source>
        <dbReference type="Google" id="ProtNLM"/>
    </source>
</evidence>
<dbReference type="PANTHER" id="PTHR46250">
    <property type="entry name" value="MYB/SANT-LIKE DNA-BINDING DOMAIN PROTEIN-RELATED"/>
    <property type="match status" value="1"/>
</dbReference>
<reference evidence="1" key="2">
    <citation type="journal article" date="2024" name="Plant">
        <title>Genomic evolution and insights into agronomic trait innovations of Sesamum species.</title>
        <authorList>
            <person name="Miao H."/>
            <person name="Wang L."/>
            <person name="Qu L."/>
            <person name="Liu H."/>
            <person name="Sun Y."/>
            <person name="Le M."/>
            <person name="Wang Q."/>
            <person name="Wei S."/>
            <person name="Zheng Y."/>
            <person name="Lin W."/>
            <person name="Duan Y."/>
            <person name="Cao H."/>
            <person name="Xiong S."/>
            <person name="Wang X."/>
            <person name="Wei L."/>
            <person name="Li C."/>
            <person name="Ma Q."/>
            <person name="Ju M."/>
            <person name="Zhao R."/>
            <person name="Li G."/>
            <person name="Mu C."/>
            <person name="Tian Q."/>
            <person name="Mei H."/>
            <person name="Zhang T."/>
            <person name="Gao T."/>
            <person name="Zhang H."/>
        </authorList>
    </citation>
    <scope>NUCLEOTIDE SEQUENCE</scope>
    <source>
        <strain evidence="1">G02</strain>
    </source>
</reference>
<name>A0AAW2LKW4_SESRA</name>
<accession>A0AAW2LKW4</accession>
<dbReference type="EMBL" id="JACGWJ010000024">
    <property type="protein sequence ID" value="KAL0319784.1"/>
    <property type="molecule type" value="Genomic_DNA"/>
</dbReference>
<gene>
    <name evidence="1" type="ORF">Sradi_5239900</name>
</gene>
<dbReference type="PANTHER" id="PTHR46250:SF15">
    <property type="entry name" value="OS01G0523800 PROTEIN"/>
    <property type="match status" value="1"/>
</dbReference>
<reference evidence="1" key="1">
    <citation type="submission" date="2020-06" db="EMBL/GenBank/DDBJ databases">
        <authorList>
            <person name="Li T."/>
            <person name="Hu X."/>
            <person name="Zhang T."/>
            <person name="Song X."/>
            <person name="Zhang H."/>
            <person name="Dai N."/>
            <person name="Sheng W."/>
            <person name="Hou X."/>
            <person name="Wei L."/>
        </authorList>
    </citation>
    <scope>NUCLEOTIDE SEQUENCE</scope>
    <source>
        <strain evidence="1">G02</strain>
        <tissue evidence="1">Leaf</tissue>
    </source>
</reference>
<dbReference type="AlphaFoldDB" id="A0AAW2LKW4"/>
<protein>
    <recommendedName>
        <fullName evidence="2">Myb/SANT-like domain-containing protein</fullName>
    </recommendedName>
</protein>
<proteinExistence type="predicted"/>
<comment type="caution">
    <text evidence="1">The sequence shown here is derived from an EMBL/GenBank/DDBJ whole genome shotgun (WGS) entry which is preliminary data.</text>
</comment>
<sequence>MTSTANNVVVVHRRTFGGQRTWTAREEELLVNGLKSIITSGWKSNNHFCNGYLLQLEGYMLNAFPNSDISTEPHINSKVYVWKKYYSTLVNMLKEK</sequence>
<evidence type="ECO:0000313" key="1">
    <source>
        <dbReference type="EMBL" id="KAL0319784.1"/>
    </source>
</evidence>
<organism evidence="1">
    <name type="scientific">Sesamum radiatum</name>
    <name type="common">Black benniseed</name>
    <dbReference type="NCBI Taxonomy" id="300843"/>
    <lineage>
        <taxon>Eukaryota</taxon>
        <taxon>Viridiplantae</taxon>
        <taxon>Streptophyta</taxon>
        <taxon>Embryophyta</taxon>
        <taxon>Tracheophyta</taxon>
        <taxon>Spermatophyta</taxon>
        <taxon>Magnoliopsida</taxon>
        <taxon>eudicotyledons</taxon>
        <taxon>Gunneridae</taxon>
        <taxon>Pentapetalae</taxon>
        <taxon>asterids</taxon>
        <taxon>lamiids</taxon>
        <taxon>Lamiales</taxon>
        <taxon>Pedaliaceae</taxon>
        <taxon>Sesamum</taxon>
    </lineage>
</organism>